<dbReference type="InterPro" id="IPR010430">
    <property type="entry name" value="DUF1028"/>
</dbReference>
<gene>
    <name evidence="2" type="ORF">CEY16_01385</name>
</gene>
<dbReference type="InterPro" id="IPR014927">
    <property type="entry name" value="PG-bd_2"/>
</dbReference>
<dbReference type="OrthoDB" id="9790012at2"/>
<evidence type="ECO:0000313" key="2">
    <source>
        <dbReference type="EMBL" id="PKR78438.1"/>
    </source>
</evidence>
<evidence type="ECO:0000259" key="1">
    <source>
        <dbReference type="Pfam" id="PF08823"/>
    </source>
</evidence>
<dbReference type="Pfam" id="PF08823">
    <property type="entry name" value="PG_binding_2"/>
    <property type="match status" value="1"/>
</dbReference>
<dbReference type="RefSeq" id="WP_101330182.1">
    <property type="nucleotide sequence ID" value="NZ_PJNH01000001.1"/>
</dbReference>
<keyword evidence="3" id="KW-1185">Reference proteome</keyword>
<proteinExistence type="predicted"/>
<dbReference type="Gene3D" id="3.60.20.10">
    <property type="entry name" value="Glutamine Phosphoribosylpyrophosphate, subunit 1, domain 1"/>
    <property type="match status" value="1"/>
</dbReference>
<sequence>MKQKDIIATFSIVGFDPETEELGIAVQSKFIGVGSVVPWAKAGVGAIATQSLANTSYGPKGLNLLESGMSPEEVLKQLTDHDEDRGWRQIGIVDGKGNSATYTGDLCYEWAGGKNGPNFAAQGNILVNRETVDAMENTFEKSTGPLSERLLQALDAAQNAGGDKRGRQSAALYVVKEKGGYGGYNDRYIDLRVDDHSDPIQELIRLYHLRDLYFGEVDENDQIYISDDVREIIIHHLTRLGYSEGDQILSTNEFEQSFESFVHTENFEERHIRKDYIDQKVLDFLKNK</sequence>
<evidence type="ECO:0000313" key="3">
    <source>
        <dbReference type="Proteomes" id="UP000243524"/>
    </source>
</evidence>
<dbReference type="InterPro" id="IPR029055">
    <property type="entry name" value="Ntn_hydrolases_N"/>
</dbReference>
<dbReference type="AlphaFoldDB" id="A0A2I0QVV1"/>
<reference evidence="2 3" key="1">
    <citation type="submission" date="2017-06" db="EMBL/GenBank/DDBJ databases">
        <title>the draft geome sequence of Illustriluteabacillus marina B3227.</title>
        <authorList>
            <person name="He R.-H."/>
            <person name="Du Z.-J."/>
        </authorList>
    </citation>
    <scope>NUCLEOTIDE SEQUENCE [LARGE SCALE GENOMIC DNA]</scope>
    <source>
        <strain evidence="2 3">B3227</strain>
    </source>
</reference>
<name>A0A2I0QVV1_9BACI</name>
<dbReference type="Proteomes" id="UP000243524">
    <property type="component" value="Unassembled WGS sequence"/>
</dbReference>
<organism evidence="2 3">
    <name type="scientific">Halalkalibacillus sediminis</name>
    <dbReference type="NCBI Taxonomy" id="2018042"/>
    <lineage>
        <taxon>Bacteria</taxon>
        <taxon>Bacillati</taxon>
        <taxon>Bacillota</taxon>
        <taxon>Bacilli</taxon>
        <taxon>Bacillales</taxon>
        <taxon>Bacillaceae</taxon>
        <taxon>Halalkalibacillus</taxon>
    </lineage>
</organism>
<dbReference type="EMBL" id="PJNH01000001">
    <property type="protein sequence ID" value="PKR78438.1"/>
    <property type="molecule type" value="Genomic_DNA"/>
</dbReference>
<dbReference type="Pfam" id="PF06267">
    <property type="entry name" value="DUF1028"/>
    <property type="match status" value="1"/>
</dbReference>
<protein>
    <submittedName>
        <fullName evidence="2">Fimbrial assembly protein FimA</fullName>
    </submittedName>
</protein>
<dbReference type="PANTHER" id="PTHR39328:SF1">
    <property type="entry name" value="BLL2871 PROTEIN"/>
    <property type="match status" value="1"/>
</dbReference>
<feature type="domain" description="Putative peptidoglycan binding" evidence="1">
    <location>
        <begin position="213"/>
        <end position="285"/>
    </location>
</feature>
<dbReference type="PANTHER" id="PTHR39328">
    <property type="entry name" value="BLL2871 PROTEIN"/>
    <property type="match status" value="1"/>
</dbReference>
<dbReference type="SUPFAM" id="SSF56235">
    <property type="entry name" value="N-terminal nucleophile aminohydrolases (Ntn hydrolases)"/>
    <property type="match status" value="1"/>
</dbReference>
<comment type="caution">
    <text evidence="2">The sequence shown here is derived from an EMBL/GenBank/DDBJ whole genome shotgun (WGS) entry which is preliminary data.</text>
</comment>
<accession>A0A2I0QVV1</accession>